<dbReference type="GO" id="GO:0009089">
    <property type="term" value="P:lysine biosynthetic process via diaminopimelate"/>
    <property type="evidence" value="ECO:0007669"/>
    <property type="project" value="UniProtKB-UniPathway"/>
</dbReference>
<reference evidence="8" key="1">
    <citation type="submission" date="2020-05" db="EMBL/GenBank/DDBJ databases">
        <authorList>
            <person name="Chiriac C."/>
            <person name="Salcher M."/>
            <person name="Ghai R."/>
            <person name="Kavagutti S V."/>
        </authorList>
    </citation>
    <scope>NUCLEOTIDE SEQUENCE</scope>
</reference>
<name>A0A6J6CMB7_9ZZZZ</name>
<dbReference type="EC" id="5.1.1.7" evidence="3"/>
<evidence type="ECO:0000256" key="6">
    <source>
        <dbReference type="ARBA" id="ARBA00023235"/>
    </source>
</evidence>
<evidence type="ECO:0000256" key="3">
    <source>
        <dbReference type="ARBA" id="ARBA00013080"/>
    </source>
</evidence>
<keyword evidence="6" id="KW-0413">Isomerase</keyword>
<evidence type="ECO:0000256" key="5">
    <source>
        <dbReference type="ARBA" id="ARBA00023154"/>
    </source>
</evidence>
<dbReference type="PROSITE" id="PS01326">
    <property type="entry name" value="DAP_EPIMERASE"/>
    <property type="match status" value="1"/>
</dbReference>
<evidence type="ECO:0000256" key="7">
    <source>
        <dbReference type="ARBA" id="ARBA00051712"/>
    </source>
</evidence>
<comment type="pathway">
    <text evidence="1">Amino-acid biosynthesis; L-lysine biosynthesis via DAP pathway; DL-2,6-diaminopimelate from LL-2,6-diaminopimelate: step 1/1.</text>
</comment>
<comment type="catalytic activity">
    <reaction evidence="7">
        <text>(2S,6S)-2,6-diaminopimelate = meso-2,6-diaminopimelate</text>
        <dbReference type="Rhea" id="RHEA:15393"/>
        <dbReference type="ChEBI" id="CHEBI:57609"/>
        <dbReference type="ChEBI" id="CHEBI:57791"/>
        <dbReference type="EC" id="5.1.1.7"/>
    </reaction>
</comment>
<dbReference type="NCBIfam" id="TIGR00652">
    <property type="entry name" value="DapF"/>
    <property type="match status" value="1"/>
</dbReference>
<evidence type="ECO:0000256" key="2">
    <source>
        <dbReference type="ARBA" id="ARBA00010219"/>
    </source>
</evidence>
<gene>
    <name evidence="8" type="ORF">UFOPK1591_00155</name>
</gene>
<keyword evidence="5" id="KW-0457">Lysine biosynthesis</keyword>
<dbReference type="GO" id="GO:0005829">
    <property type="term" value="C:cytosol"/>
    <property type="evidence" value="ECO:0007669"/>
    <property type="project" value="TreeGrafter"/>
</dbReference>
<dbReference type="Gene3D" id="3.10.310.10">
    <property type="entry name" value="Diaminopimelate Epimerase, Chain A, domain 1"/>
    <property type="match status" value="2"/>
</dbReference>
<proteinExistence type="inferred from homology"/>
<dbReference type="AlphaFoldDB" id="A0A6J6CMB7"/>
<evidence type="ECO:0000313" key="8">
    <source>
        <dbReference type="EMBL" id="CAB4552680.1"/>
    </source>
</evidence>
<dbReference type="SUPFAM" id="SSF54506">
    <property type="entry name" value="Diaminopimelate epimerase-like"/>
    <property type="match status" value="2"/>
</dbReference>
<sequence length="311" mass="32481">MSFALHFTKGHGTGNDFVLFVDPDGDIVLTPDQVRAICDRNFGVGADGVIRAVRSAKLNRPVLDKKGKPTGAIEPDPAGADALAEEPTAEWFMDYSNSDGSVGEMCGNGTRVFAKFLSASGLAEIPDAGALAIGTRAGVRDIARSSNGFQTDMGRWKLESEEPLVRVRGVSVARPGVSINVGNPHVVAALADEAELDAADLSVVPILDPAPTAGANVELVVPFDPLVKDGVGRIRMRVHERGSGETQSCGTGVVAAALATRYWAGDGAPHNWRVDVPGGTLAVRMFAAEDGEHVSLSGPADLVYTGTIELN</sequence>
<comment type="similarity">
    <text evidence="2">Belongs to the diaminopimelate epimerase family.</text>
</comment>
<dbReference type="HAMAP" id="MF_00197">
    <property type="entry name" value="DAP_epimerase"/>
    <property type="match status" value="1"/>
</dbReference>
<dbReference type="UniPathway" id="UPA00034">
    <property type="reaction ID" value="UER00025"/>
</dbReference>
<evidence type="ECO:0000256" key="4">
    <source>
        <dbReference type="ARBA" id="ARBA00022605"/>
    </source>
</evidence>
<dbReference type="PANTHER" id="PTHR31689">
    <property type="entry name" value="DIAMINOPIMELATE EPIMERASE, CHLOROPLASTIC"/>
    <property type="match status" value="1"/>
</dbReference>
<organism evidence="8">
    <name type="scientific">freshwater metagenome</name>
    <dbReference type="NCBI Taxonomy" id="449393"/>
    <lineage>
        <taxon>unclassified sequences</taxon>
        <taxon>metagenomes</taxon>
        <taxon>ecological metagenomes</taxon>
    </lineage>
</organism>
<evidence type="ECO:0000256" key="1">
    <source>
        <dbReference type="ARBA" id="ARBA00005196"/>
    </source>
</evidence>
<dbReference type="GO" id="GO:0008837">
    <property type="term" value="F:diaminopimelate epimerase activity"/>
    <property type="evidence" value="ECO:0007669"/>
    <property type="project" value="UniProtKB-EC"/>
</dbReference>
<dbReference type="Pfam" id="PF01678">
    <property type="entry name" value="DAP_epimerase"/>
    <property type="match status" value="2"/>
</dbReference>
<protein>
    <recommendedName>
        <fullName evidence="3">diaminopimelate epimerase</fullName>
        <ecNumber evidence="3">5.1.1.7</ecNumber>
    </recommendedName>
</protein>
<dbReference type="EMBL" id="CAEZTD010000007">
    <property type="protein sequence ID" value="CAB4552680.1"/>
    <property type="molecule type" value="Genomic_DNA"/>
</dbReference>
<dbReference type="InterPro" id="IPR018510">
    <property type="entry name" value="DAP_epimerase_AS"/>
</dbReference>
<dbReference type="InterPro" id="IPR001653">
    <property type="entry name" value="DAP_epimerase_DapF"/>
</dbReference>
<accession>A0A6J6CMB7</accession>
<keyword evidence="4" id="KW-0028">Amino-acid biosynthesis</keyword>
<dbReference type="PANTHER" id="PTHR31689:SF0">
    <property type="entry name" value="DIAMINOPIMELATE EPIMERASE"/>
    <property type="match status" value="1"/>
</dbReference>